<keyword evidence="4" id="KW-1185">Reference proteome</keyword>
<dbReference type="GO" id="GO:0000329">
    <property type="term" value="C:fungal-type vacuole membrane"/>
    <property type="evidence" value="ECO:0007669"/>
    <property type="project" value="InterPro"/>
</dbReference>
<reference evidence="3 4" key="1">
    <citation type="submission" date="2019-04" db="EMBL/GenBank/DDBJ databases">
        <title>Fungal friends and foes A comparative genomics study of 23 Aspergillus species from section Flavi.</title>
        <authorList>
            <consortium name="DOE Joint Genome Institute"/>
            <person name="Kjaerbolling I."/>
            <person name="Vesth T.C."/>
            <person name="Frisvad J.C."/>
            <person name="Nybo J.L."/>
            <person name="Theobald S."/>
            <person name="Kildgaard S."/>
            <person name="Petersen T.I."/>
            <person name="Kuo A."/>
            <person name="Sato A."/>
            <person name="Lyhne E.K."/>
            <person name="Kogle M.E."/>
            <person name="Wiebenga A."/>
            <person name="Kun R.S."/>
            <person name="Lubbers R.J."/>
            <person name="Makela M.R."/>
            <person name="Barry K."/>
            <person name="Chovatia M."/>
            <person name="Clum A."/>
            <person name="Daum C."/>
            <person name="Haridas S."/>
            <person name="He G."/>
            <person name="LaButti K."/>
            <person name="Lipzen A."/>
            <person name="Mondo S."/>
            <person name="Pangilinan J."/>
            <person name="Riley R."/>
            <person name="Salamov A."/>
            <person name="Simmons B.A."/>
            <person name="Magnuson J.K."/>
            <person name="Henrissat B."/>
            <person name="Mortensen U.H."/>
            <person name="Larsen T.O."/>
            <person name="De vries R.P."/>
            <person name="Grigoriev I.V."/>
            <person name="Machida M."/>
            <person name="Baker S.E."/>
            <person name="Andersen M.R."/>
        </authorList>
    </citation>
    <scope>NUCLEOTIDE SEQUENCE [LARGE SCALE GENOMIC DNA]</scope>
    <source>
        <strain evidence="3 4">CBS 126849</strain>
    </source>
</reference>
<feature type="compositionally biased region" description="Polar residues" evidence="1">
    <location>
        <begin position="1"/>
        <end position="16"/>
    </location>
</feature>
<evidence type="ECO:0000313" key="4">
    <source>
        <dbReference type="Proteomes" id="UP000326799"/>
    </source>
</evidence>
<dbReference type="AlphaFoldDB" id="A0A5N6ERJ8"/>
<dbReference type="Proteomes" id="UP000326799">
    <property type="component" value="Unassembled WGS sequence"/>
</dbReference>
<dbReference type="PANTHER" id="PTHR35895">
    <property type="entry name" value="CHROMOSOME 16, WHOLE GENOME SHOTGUN SEQUENCE"/>
    <property type="match status" value="1"/>
</dbReference>
<feature type="region of interest" description="Disordered" evidence="1">
    <location>
        <begin position="1"/>
        <end position="58"/>
    </location>
</feature>
<dbReference type="InterPro" id="IPR022185">
    <property type="entry name" value="DUF3712"/>
</dbReference>
<feature type="transmembrane region" description="Helical" evidence="2">
    <location>
        <begin position="70"/>
        <end position="96"/>
    </location>
</feature>
<dbReference type="PANTHER" id="PTHR35895:SF2">
    <property type="match status" value="1"/>
</dbReference>
<evidence type="ECO:0000256" key="2">
    <source>
        <dbReference type="SAM" id="Phobius"/>
    </source>
</evidence>
<evidence type="ECO:0000313" key="3">
    <source>
        <dbReference type="EMBL" id="KAB8219513.1"/>
    </source>
</evidence>
<proteinExistence type="predicted"/>
<keyword evidence="2" id="KW-1133">Transmembrane helix</keyword>
<sequence>MNARASKNQARKSSPSHLKPARIRNAAGLPRGNAQENTGKNRVIDSCPSSPSVQRSKRQSLRRHCAKFRWFYILGVVVVLSIMLPVFFLVILRAIVQRILNQSNLVLTSADIMNPRPHSVDLTINSTLHLPVDIPVRIDPLTLNLGSVPGSSNSPFAQVYIPGTTVGGTAVLGVQNQTTQLNNQQWLEYVRSMIFEETVVMSVVARVDTFLSILKSNVVFNKEIEQKGLNSFSGFSIQHPRLLLPAADNGTNFIATVSLPNPSAMTLEIGTVVLDLKISEGIIGNATLKDLIIQPGNQSTTLYGILDLQSMKSNAGTIIKSQSNPLKNGYLLIDSVVKLVTYDGVEVPYYTDAMHNLTMTAKLPLVELGLDTLGGIMEDRGIGLPFLSKLRRADG</sequence>
<gene>
    <name evidence="3" type="ORF">BDV33DRAFT_231538</name>
</gene>
<keyword evidence="2" id="KW-0472">Membrane</keyword>
<protein>
    <submittedName>
        <fullName evidence="3">Uncharacterized protein</fullName>
    </submittedName>
</protein>
<evidence type="ECO:0000256" key="1">
    <source>
        <dbReference type="SAM" id="MobiDB-lite"/>
    </source>
</evidence>
<organism evidence="3 4">
    <name type="scientific">Aspergillus novoparasiticus</name>
    <dbReference type="NCBI Taxonomy" id="986946"/>
    <lineage>
        <taxon>Eukaryota</taxon>
        <taxon>Fungi</taxon>
        <taxon>Dikarya</taxon>
        <taxon>Ascomycota</taxon>
        <taxon>Pezizomycotina</taxon>
        <taxon>Eurotiomycetes</taxon>
        <taxon>Eurotiomycetidae</taxon>
        <taxon>Eurotiales</taxon>
        <taxon>Aspergillaceae</taxon>
        <taxon>Aspergillus</taxon>
        <taxon>Aspergillus subgen. Circumdati</taxon>
    </lineage>
</organism>
<dbReference type="InterPro" id="IPR046368">
    <property type="entry name" value="Tag1"/>
</dbReference>
<dbReference type="Pfam" id="PF12505">
    <property type="entry name" value="DUF3712"/>
    <property type="match status" value="1"/>
</dbReference>
<name>A0A5N6ERJ8_9EURO</name>
<dbReference type="EMBL" id="ML733438">
    <property type="protein sequence ID" value="KAB8219513.1"/>
    <property type="molecule type" value="Genomic_DNA"/>
</dbReference>
<accession>A0A5N6ERJ8</accession>
<keyword evidence="2" id="KW-0812">Transmembrane</keyword>